<reference evidence="1 2" key="1">
    <citation type="submission" date="2019-09" db="EMBL/GenBank/DDBJ databases">
        <title>Distinct polysaccharide growth profiles of human intestinal Prevotella copri isolates.</title>
        <authorList>
            <person name="Fehlner-Peach H."/>
            <person name="Magnabosco C."/>
            <person name="Raghavan V."/>
            <person name="Scher J.U."/>
            <person name="Tett A."/>
            <person name="Cox L.M."/>
            <person name="Gottsegen C."/>
            <person name="Watters A."/>
            <person name="Wiltshire- Gordon J.D."/>
            <person name="Segata N."/>
            <person name="Bonneau R."/>
            <person name="Littman D.R."/>
        </authorList>
    </citation>
    <scope>NUCLEOTIDE SEQUENCE [LARGE SCALE GENOMIC DNA]</scope>
    <source>
        <strain evidence="2">iK21513</strain>
    </source>
</reference>
<dbReference type="PROSITE" id="PS51257">
    <property type="entry name" value="PROKAR_LIPOPROTEIN"/>
    <property type="match status" value="1"/>
</dbReference>
<organism evidence="1 2">
    <name type="scientific">Segatella copri</name>
    <dbReference type="NCBI Taxonomy" id="165179"/>
    <lineage>
        <taxon>Bacteria</taxon>
        <taxon>Pseudomonadati</taxon>
        <taxon>Bacteroidota</taxon>
        <taxon>Bacteroidia</taxon>
        <taxon>Bacteroidales</taxon>
        <taxon>Prevotellaceae</taxon>
        <taxon>Segatella</taxon>
    </lineage>
</organism>
<evidence type="ECO:0008006" key="3">
    <source>
        <dbReference type="Google" id="ProtNLM"/>
    </source>
</evidence>
<evidence type="ECO:0000313" key="2">
    <source>
        <dbReference type="Proteomes" id="UP000406735"/>
    </source>
</evidence>
<dbReference type="RefSeq" id="WP_153079224.1">
    <property type="nucleotide sequence ID" value="NZ_VZAU01000096.1"/>
</dbReference>
<comment type="caution">
    <text evidence="1">The sequence shown here is derived from an EMBL/GenBank/DDBJ whole genome shotgun (WGS) entry which is preliminary data.</text>
</comment>
<name>A0A6A7VW81_9BACT</name>
<sequence>MKKFIYLMAMVCTLGFFTACSSDDDDNDKDYFVRNEKIEGTWKVQEAGFDANGNPTGSVVLNWEGSNDATITIPGLMDEPYPIKDAIKMAPMLLNSQLRNVLKDVTFNEKGQISATYKEESDDKDWKVANDYASYQVVNENMITLFLNTTKITEDIDDAQEKAMITNMLDQFKTGIPVHVSYPATNKVYFYVDKDFVAPIIAMLYAQVNKIPTMDKEDLARFMILKSVVNQLPAIMEKTTKFEAGIELIK</sequence>
<dbReference type="Proteomes" id="UP000406735">
    <property type="component" value="Unassembled WGS sequence"/>
</dbReference>
<dbReference type="EMBL" id="VZCY01000089">
    <property type="protein sequence ID" value="MQN10370.1"/>
    <property type="molecule type" value="Genomic_DNA"/>
</dbReference>
<dbReference type="AlphaFoldDB" id="A0A6A7VW81"/>
<accession>A0A6A7VW81</accession>
<protein>
    <recommendedName>
        <fullName evidence="3">DUF4925 domain-containing protein</fullName>
    </recommendedName>
</protein>
<evidence type="ECO:0000313" key="1">
    <source>
        <dbReference type="EMBL" id="MQN10370.1"/>
    </source>
</evidence>
<gene>
    <name evidence="1" type="ORF">F7D97_10700</name>
</gene>
<proteinExistence type="predicted"/>